<dbReference type="GO" id="GO:0055085">
    <property type="term" value="P:transmembrane transport"/>
    <property type="evidence" value="ECO:0007669"/>
    <property type="project" value="InterPro"/>
</dbReference>
<dbReference type="SUPFAM" id="SSF161098">
    <property type="entry name" value="MetI-like"/>
    <property type="match status" value="1"/>
</dbReference>
<name>A0A9D5M112_9FIRM</name>
<evidence type="ECO:0000256" key="5">
    <source>
        <dbReference type="ARBA" id="ARBA00022989"/>
    </source>
</evidence>
<proteinExistence type="inferred from homology"/>
<protein>
    <submittedName>
        <fullName evidence="9">Carbohydrate ABC transporter permease</fullName>
    </submittedName>
</protein>
<gene>
    <name evidence="9" type="ORF">INF28_07495</name>
</gene>
<evidence type="ECO:0000256" key="1">
    <source>
        <dbReference type="ARBA" id="ARBA00004651"/>
    </source>
</evidence>
<dbReference type="InterPro" id="IPR000515">
    <property type="entry name" value="MetI-like"/>
</dbReference>
<evidence type="ECO:0000313" key="10">
    <source>
        <dbReference type="Proteomes" id="UP000806542"/>
    </source>
</evidence>
<keyword evidence="3" id="KW-1003">Cell membrane</keyword>
<evidence type="ECO:0000256" key="6">
    <source>
        <dbReference type="ARBA" id="ARBA00023136"/>
    </source>
</evidence>
<dbReference type="GO" id="GO:0005886">
    <property type="term" value="C:plasma membrane"/>
    <property type="evidence" value="ECO:0007669"/>
    <property type="project" value="UniProtKB-SubCell"/>
</dbReference>
<reference evidence="9" key="1">
    <citation type="submission" date="2020-10" db="EMBL/GenBank/DDBJ databases">
        <title>ChiBAC.</title>
        <authorList>
            <person name="Zenner C."/>
            <person name="Hitch T.C.A."/>
            <person name="Clavel T."/>
        </authorList>
    </citation>
    <scope>NUCLEOTIDE SEQUENCE</scope>
    <source>
        <strain evidence="9">DSM 107454</strain>
    </source>
</reference>
<dbReference type="PANTHER" id="PTHR43744">
    <property type="entry name" value="ABC TRANSPORTER PERMEASE PROTEIN MG189-RELATED-RELATED"/>
    <property type="match status" value="1"/>
</dbReference>
<dbReference type="Pfam" id="PF00528">
    <property type="entry name" value="BPD_transp_1"/>
    <property type="match status" value="1"/>
</dbReference>
<keyword evidence="6 7" id="KW-0472">Membrane</keyword>
<dbReference type="AlphaFoldDB" id="A0A9D5M112"/>
<feature type="transmembrane region" description="Helical" evidence="7">
    <location>
        <begin position="184"/>
        <end position="207"/>
    </location>
</feature>
<dbReference type="PANTHER" id="PTHR43744:SF9">
    <property type="entry name" value="POLYGALACTURONAN_RHAMNOGALACTURONAN TRANSPORT SYSTEM PERMEASE PROTEIN YTCP"/>
    <property type="match status" value="1"/>
</dbReference>
<feature type="transmembrane region" description="Helical" evidence="7">
    <location>
        <begin position="263"/>
        <end position="280"/>
    </location>
</feature>
<dbReference type="EMBL" id="JADCKB010000013">
    <property type="protein sequence ID" value="MBE5040305.1"/>
    <property type="molecule type" value="Genomic_DNA"/>
</dbReference>
<feature type="transmembrane region" description="Helical" evidence="7">
    <location>
        <begin position="146"/>
        <end position="164"/>
    </location>
</feature>
<keyword evidence="5 7" id="KW-1133">Transmembrane helix</keyword>
<feature type="transmembrane region" description="Helical" evidence="7">
    <location>
        <begin position="113"/>
        <end position="134"/>
    </location>
</feature>
<dbReference type="PROSITE" id="PS50928">
    <property type="entry name" value="ABC_TM1"/>
    <property type="match status" value="1"/>
</dbReference>
<feature type="transmembrane region" description="Helical" evidence="7">
    <location>
        <begin position="81"/>
        <end position="101"/>
    </location>
</feature>
<evidence type="ECO:0000256" key="4">
    <source>
        <dbReference type="ARBA" id="ARBA00022692"/>
    </source>
</evidence>
<feature type="transmembrane region" description="Helical" evidence="7">
    <location>
        <begin position="52"/>
        <end position="69"/>
    </location>
</feature>
<dbReference type="RefSeq" id="WP_226392855.1">
    <property type="nucleotide sequence ID" value="NZ_JADCKB010000013.1"/>
</dbReference>
<evidence type="ECO:0000256" key="3">
    <source>
        <dbReference type="ARBA" id="ARBA00022475"/>
    </source>
</evidence>
<accession>A0A9D5M112</accession>
<dbReference type="CDD" id="cd06261">
    <property type="entry name" value="TM_PBP2"/>
    <property type="match status" value="1"/>
</dbReference>
<keyword evidence="4 7" id="KW-0812">Transmembrane</keyword>
<feature type="domain" description="ABC transmembrane type-1" evidence="8">
    <location>
        <begin position="77"/>
        <end position="278"/>
    </location>
</feature>
<feature type="transmembrane region" description="Helical" evidence="7">
    <location>
        <begin position="12"/>
        <end position="32"/>
    </location>
</feature>
<evidence type="ECO:0000313" key="9">
    <source>
        <dbReference type="EMBL" id="MBE5040305.1"/>
    </source>
</evidence>
<comment type="similarity">
    <text evidence="7">Belongs to the binding-protein-dependent transport system permease family.</text>
</comment>
<sequence length="295" mass="33171">MKIKKTKSRLVFEVCNTIFLCLMVFITLYPLWYVVVASFSESNALMRHGGNLLYWPLDFTFDAYLKAFTNQSILSGYRNTLFIVVVGVIISMILSSVGAYFLSCRDVMFKKPVTILILFTMWFSGGLIPFYIAVRDIKLNGSLWSLIIPTAISTYNMIILRTAFDSVPDSLEESAYLDGAGHWLILFRIMLPLSKATIAVIALYYGVGYWNAWFNASIFLQGNTDKWPLQLVLRQILIANDTSSMTQGVSVGDQEKIGESIKYAVIVIATLPILCVYPFVQKYFVKGVMIGAVKG</sequence>
<evidence type="ECO:0000259" key="8">
    <source>
        <dbReference type="PROSITE" id="PS50928"/>
    </source>
</evidence>
<comment type="caution">
    <text evidence="9">The sequence shown here is derived from an EMBL/GenBank/DDBJ whole genome shotgun (WGS) entry which is preliminary data.</text>
</comment>
<dbReference type="Gene3D" id="1.10.3720.10">
    <property type="entry name" value="MetI-like"/>
    <property type="match status" value="1"/>
</dbReference>
<organism evidence="9 10">
    <name type="scientific">Ructibacterium gallinarum</name>
    <dbReference type="NCBI Taxonomy" id="2779355"/>
    <lineage>
        <taxon>Bacteria</taxon>
        <taxon>Bacillati</taxon>
        <taxon>Bacillota</taxon>
        <taxon>Clostridia</taxon>
        <taxon>Eubacteriales</taxon>
        <taxon>Oscillospiraceae</taxon>
        <taxon>Ructibacterium</taxon>
    </lineage>
</organism>
<evidence type="ECO:0000256" key="7">
    <source>
        <dbReference type="RuleBase" id="RU363032"/>
    </source>
</evidence>
<dbReference type="InterPro" id="IPR035906">
    <property type="entry name" value="MetI-like_sf"/>
</dbReference>
<keyword evidence="2 7" id="KW-0813">Transport</keyword>
<evidence type="ECO:0000256" key="2">
    <source>
        <dbReference type="ARBA" id="ARBA00022448"/>
    </source>
</evidence>
<dbReference type="Proteomes" id="UP000806542">
    <property type="component" value="Unassembled WGS sequence"/>
</dbReference>
<comment type="subcellular location">
    <subcellularLocation>
        <location evidence="1 7">Cell membrane</location>
        <topology evidence="1 7">Multi-pass membrane protein</topology>
    </subcellularLocation>
</comment>
<keyword evidence="10" id="KW-1185">Reference proteome</keyword>